<dbReference type="RefSeq" id="WP_155839949.1">
    <property type="nucleotide sequence ID" value="NZ_ARYJ01000007.1"/>
</dbReference>
<dbReference type="OrthoDB" id="7928976at2"/>
<name>A0A059FAQ7_9PROT</name>
<feature type="chain" id="PRO_5001577920" description="DUF2066 domain-containing protein" evidence="1">
    <location>
        <begin position="21"/>
        <end position="340"/>
    </location>
</feature>
<proteinExistence type="predicted"/>
<protein>
    <recommendedName>
        <fullName evidence="4">DUF2066 domain-containing protein</fullName>
    </recommendedName>
</protein>
<dbReference type="PATRIC" id="fig|1280952.3.peg.2378"/>
<evidence type="ECO:0008006" key="4">
    <source>
        <dbReference type="Google" id="ProtNLM"/>
    </source>
</evidence>
<dbReference type="STRING" id="1280952.HJA_11889"/>
<feature type="signal peptide" evidence="1">
    <location>
        <begin position="1"/>
        <end position="20"/>
    </location>
</feature>
<keyword evidence="3" id="KW-1185">Reference proteome</keyword>
<gene>
    <name evidence="2" type="ORF">HJA_11889</name>
</gene>
<evidence type="ECO:0000256" key="1">
    <source>
        <dbReference type="SAM" id="SignalP"/>
    </source>
</evidence>
<organism evidence="2 3">
    <name type="scientific">Hyphomonas jannaschiana VP2</name>
    <dbReference type="NCBI Taxonomy" id="1280952"/>
    <lineage>
        <taxon>Bacteria</taxon>
        <taxon>Pseudomonadati</taxon>
        <taxon>Pseudomonadota</taxon>
        <taxon>Alphaproteobacteria</taxon>
        <taxon>Hyphomonadales</taxon>
        <taxon>Hyphomonadaceae</taxon>
        <taxon>Hyphomonas</taxon>
    </lineage>
</organism>
<dbReference type="eggNOG" id="COG3249">
    <property type="taxonomic scope" value="Bacteria"/>
</dbReference>
<comment type="caution">
    <text evidence="2">The sequence shown here is derived from an EMBL/GenBank/DDBJ whole genome shotgun (WGS) entry which is preliminary data.</text>
</comment>
<evidence type="ECO:0000313" key="3">
    <source>
        <dbReference type="Proteomes" id="UP000024816"/>
    </source>
</evidence>
<sequence length="340" mass="35837">MIRMLLASVFAALFAISIAAADTQDVYTIPDLQVDEVAPTLIQAREQAMASARLQGARQLIDKITLSEDRIAAGGVPVDGALANRLSAAVDVQEETAGAGRYKGTLRVVYNPRMVRAHLDGLGVPYVDTQAPLSLMVPLAASADLEEAWREALGPANPGALAPYVTANLAGYSSYSDWNALSPEAGSLRARRAVLAELMGREGAWRVSVSIVTTAGTETIGITLPASTVDGAAAAMVGLLEENWKRASIIRGGERTQAKATVRYTSLAEWNTLRGALARSPLVSDFRTTAVARDGAVVTFAYLGDPQRLQNDLLQRGVALGDEPQAGWVLRSAVSAAGIP</sequence>
<accession>A0A059FAQ7</accession>
<evidence type="ECO:0000313" key="2">
    <source>
        <dbReference type="EMBL" id="KCZ87700.1"/>
    </source>
</evidence>
<dbReference type="AlphaFoldDB" id="A0A059FAQ7"/>
<dbReference type="EMBL" id="ARYJ01000007">
    <property type="protein sequence ID" value="KCZ87700.1"/>
    <property type="molecule type" value="Genomic_DNA"/>
</dbReference>
<reference evidence="2 3" key="1">
    <citation type="journal article" date="2014" name="Antonie Van Leeuwenhoek">
        <title>Hyphomonas beringensis sp. nov. and Hyphomonas chukchiensis sp. nov., isolated from surface seawater of the Bering Sea and Chukchi Sea.</title>
        <authorList>
            <person name="Li C."/>
            <person name="Lai Q."/>
            <person name="Li G."/>
            <person name="Dong C."/>
            <person name="Wang J."/>
            <person name="Liao Y."/>
            <person name="Shao Z."/>
        </authorList>
    </citation>
    <scope>NUCLEOTIDE SEQUENCE [LARGE SCALE GENOMIC DNA]</scope>
    <source>
        <strain evidence="2 3">VP2</strain>
    </source>
</reference>
<keyword evidence="1" id="KW-0732">Signal</keyword>
<dbReference type="Proteomes" id="UP000024816">
    <property type="component" value="Unassembled WGS sequence"/>
</dbReference>